<dbReference type="SUPFAM" id="SSF53335">
    <property type="entry name" value="S-adenosyl-L-methionine-dependent methyltransferases"/>
    <property type="match status" value="1"/>
</dbReference>
<evidence type="ECO:0000256" key="1">
    <source>
        <dbReference type="ARBA" id="ARBA00006594"/>
    </source>
</evidence>
<dbReference type="GO" id="GO:0008170">
    <property type="term" value="F:N-methyltransferase activity"/>
    <property type="evidence" value="ECO:0007669"/>
    <property type="project" value="InterPro"/>
</dbReference>
<keyword evidence="2 6" id="KW-0489">Methyltransferase</keyword>
<dbReference type="CDD" id="cd02440">
    <property type="entry name" value="AdoMet_MTases"/>
    <property type="match status" value="1"/>
</dbReference>
<evidence type="ECO:0000259" key="5">
    <source>
        <dbReference type="Pfam" id="PF01555"/>
    </source>
</evidence>
<proteinExistence type="inferred from homology"/>
<accession>A0A542ZT63</accession>
<keyword evidence="3 6" id="KW-0808">Transferase</keyword>
<dbReference type="AlphaFoldDB" id="A0A542ZT63"/>
<comment type="similarity">
    <text evidence="1 4">Belongs to the N(4)/N(6)-methyltransferase family.</text>
</comment>
<keyword evidence="7" id="KW-1185">Reference proteome</keyword>
<name>A0A542ZT63_RARFA</name>
<evidence type="ECO:0000313" key="7">
    <source>
        <dbReference type="Proteomes" id="UP000315389"/>
    </source>
</evidence>
<evidence type="ECO:0000256" key="2">
    <source>
        <dbReference type="ARBA" id="ARBA00022603"/>
    </source>
</evidence>
<dbReference type="InterPro" id="IPR002052">
    <property type="entry name" value="DNA_methylase_N6_adenine_CS"/>
</dbReference>
<organism evidence="6 7">
    <name type="scientific">Rarobacter faecitabidus</name>
    <dbReference type="NCBI Taxonomy" id="13243"/>
    <lineage>
        <taxon>Bacteria</taxon>
        <taxon>Bacillati</taxon>
        <taxon>Actinomycetota</taxon>
        <taxon>Actinomycetes</taxon>
        <taxon>Micrococcales</taxon>
        <taxon>Rarobacteraceae</taxon>
        <taxon>Rarobacter</taxon>
    </lineage>
</organism>
<feature type="domain" description="DNA methylase N-4/N-6" evidence="5">
    <location>
        <begin position="56"/>
        <end position="142"/>
    </location>
</feature>
<reference evidence="6 7" key="1">
    <citation type="submission" date="2019-06" db="EMBL/GenBank/DDBJ databases">
        <title>Sequencing the genomes of 1000 actinobacteria strains.</title>
        <authorList>
            <person name="Klenk H.-P."/>
        </authorList>
    </citation>
    <scope>NUCLEOTIDE SEQUENCE [LARGE SCALE GENOMIC DNA]</scope>
    <source>
        <strain evidence="6 7">DSM 4813</strain>
    </source>
</reference>
<dbReference type="Proteomes" id="UP000315389">
    <property type="component" value="Unassembled WGS sequence"/>
</dbReference>
<dbReference type="GO" id="GO:0003677">
    <property type="term" value="F:DNA binding"/>
    <property type="evidence" value="ECO:0007669"/>
    <property type="project" value="InterPro"/>
</dbReference>
<dbReference type="PROSITE" id="PS00092">
    <property type="entry name" value="N6_MTASE"/>
    <property type="match status" value="1"/>
</dbReference>
<dbReference type="InterPro" id="IPR001091">
    <property type="entry name" value="RM_Methyltransferase"/>
</dbReference>
<dbReference type="Gene3D" id="3.40.50.150">
    <property type="entry name" value="Vaccinia Virus protein VP39"/>
    <property type="match status" value="1"/>
</dbReference>
<comment type="caution">
    <text evidence="6">The sequence shown here is derived from an EMBL/GenBank/DDBJ whole genome shotgun (WGS) entry which is preliminary data.</text>
</comment>
<dbReference type="GO" id="GO:0032259">
    <property type="term" value="P:methylation"/>
    <property type="evidence" value="ECO:0007669"/>
    <property type="project" value="UniProtKB-KW"/>
</dbReference>
<dbReference type="PRINTS" id="PR00508">
    <property type="entry name" value="S21N4MTFRASE"/>
</dbReference>
<dbReference type="InterPro" id="IPR029063">
    <property type="entry name" value="SAM-dependent_MTases_sf"/>
</dbReference>
<dbReference type="EC" id="2.1.1.-" evidence="4"/>
<dbReference type="EMBL" id="VFOS01000001">
    <property type="protein sequence ID" value="TQL63553.1"/>
    <property type="molecule type" value="Genomic_DNA"/>
</dbReference>
<sequence>MGSTRALTISGFAGRSVGMSLGMEVAMTEPYYQDDSVTLYHGDCLDVLRELPDASVDSVVTDPPYALEFMGKSWDGWSSPRAFQEWCTAWVTECLRVLKPGGHMLAFGGSRTWHRLASAVEDAGFEIRDSIAWLYGSGFPKSLDVSKAITGTQMGYGGNSGAVRRATMGDAYAESGRQGNRDGAGRRDTGLNAHDLVLTPDAATWQGWGTALKPAFEPIVVGRKPLAGTVAANVLAHGTGALNIDGCRVATDEDRSRPPRTPNAIYGAGRGASITASESNPAGRWPSNVVLDESQAEVLDEQSGVLTSGLMPSGTPKRGKLAGILGEFKPQDSTSATYGDSGGASRFFPTFRYEAKAPTSERPRIPRNVLRLRTDLTPAQVDHVRARLTEAGVQVD</sequence>
<evidence type="ECO:0000256" key="3">
    <source>
        <dbReference type="ARBA" id="ARBA00022679"/>
    </source>
</evidence>
<dbReference type="Pfam" id="PF01555">
    <property type="entry name" value="N6_N4_Mtase"/>
    <property type="match status" value="1"/>
</dbReference>
<gene>
    <name evidence="6" type="ORF">FB461_0013</name>
</gene>
<evidence type="ECO:0000313" key="6">
    <source>
        <dbReference type="EMBL" id="TQL63553.1"/>
    </source>
</evidence>
<protein>
    <recommendedName>
        <fullName evidence="4">Methyltransferase</fullName>
        <ecNumber evidence="4">2.1.1.-</ecNumber>
    </recommendedName>
</protein>
<evidence type="ECO:0000256" key="4">
    <source>
        <dbReference type="RuleBase" id="RU362026"/>
    </source>
</evidence>
<dbReference type="InterPro" id="IPR002941">
    <property type="entry name" value="DNA_methylase_N4/N6"/>
</dbReference>